<proteinExistence type="predicted"/>
<dbReference type="EMBL" id="JADCTT010000003">
    <property type="protein sequence ID" value="KAF9754787.1"/>
    <property type="molecule type" value="Genomic_DNA"/>
</dbReference>
<dbReference type="SUPFAM" id="SSF55785">
    <property type="entry name" value="PYP-like sensor domain (PAS domain)"/>
    <property type="match status" value="1"/>
</dbReference>
<dbReference type="InterPro" id="IPR000014">
    <property type="entry name" value="PAS"/>
</dbReference>
<dbReference type="Gene3D" id="3.30.450.20">
    <property type="entry name" value="PAS domain"/>
    <property type="match status" value="1"/>
</dbReference>
<evidence type="ECO:0000313" key="5">
    <source>
        <dbReference type="EMBL" id="KAF9754787.1"/>
    </source>
</evidence>
<gene>
    <name evidence="5" type="ORF">IM811_010228</name>
</gene>
<evidence type="ECO:0000313" key="6">
    <source>
        <dbReference type="Proteomes" id="UP000616885"/>
    </source>
</evidence>
<dbReference type="CDD" id="cd00130">
    <property type="entry name" value="PAS"/>
    <property type="match status" value="1"/>
</dbReference>
<keyword evidence="1" id="KW-0285">Flavoprotein</keyword>
<dbReference type="PANTHER" id="PTHR47429">
    <property type="entry name" value="PROTEIN TWIN LOV 1"/>
    <property type="match status" value="1"/>
</dbReference>
<keyword evidence="2" id="KW-0288">FMN</keyword>
<dbReference type="InterPro" id="IPR035965">
    <property type="entry name" value="PAS-like_dom_sf"/>
</dbReference>
<comment type="caution">
    <text evidence="5">The sequence shown here is derived from an EMBL/GenBank/DDBJ whole genome shotgun (WGS) entry which is preliminary data.</text>
</comment>
<organism evidence="5 6">
    <name type="scientific">Bionectria ochroleuca</name>
    <name type="common">Gliocladium roseum</name>
    <dbReference type="NCBI Taxonomy" id="29856"/>
    <lineage>
        <taxon>Eukaryota</taxon>
        <taxon>Fungi</taxon>
        <taxon>Dikarya</taxon>
        <taxon>Ascomycota</taxon>
        <taxon>Pezizomycotina</taxon>
        <taxon>Sordariomycetes</taxon>
        <taxon>Hypocreomycetidae</taxon>
        <taxon>Hypocreales</taxon>
        <taxon>Bionectriaceae</taxon>
        <taxon>Clonostachys</taxon>
    </lineage>
</organism>
<sequence length="193" mass="21206">MAFKAAPQVNPWEAHALDYSLPEQRLVPQTPSSHPAVRDDLIYPGLYSGTGFDLMSILLQVTGRPHPSVDLGPVDCSVAVIVSDLELPDMPIVYASDAFCELTGYSQPEILGQNCRFLQNPGPSSPPASHAEAAANKAALQHLRQAVYAQKEIQTRICNYKKNGQPFTNFLTVIPVQLHGRRYSVGFQCEDEE</sequence>
<keyword evidence="3" id="KW-0157">Chromophore</keyword>
<name>A0A8H7TS32_BIOOC</name>
<evidence type="ECO:0000256" key="3">
    <source>
        <dbReference type="ARBA" id="ARBA00022991"/>
    </source>
</evidence>
<protein>
    <recommendedName>
        <fullName evidence="4">PAS domain-containing protein</fullName>
    </recommendedName>
</protein>
<reference evidence="5" key="1">
    <citation type="submission" date="2020-10" db="EMBL/GenBank/DDBJ databases">
        <title>High-Quality Genome Resource of Clonostachys rosea strain S41 by Oxford Nanopore Long-Read Sequencing.</title>
        <authorList>
            <person name="Wang H."/>
        </authorList>
    </citation>
    <scope>NUCLEOTIDE SEQUENCE</scope>
    <source>
        <strain evidence="5">S41</strain>
    </source>
</reference>
<dbReference type="Proteomes" id="UP000616885">
    <property type="component" value="Unassembled WGS sequence"/>
</dbReference>
<evidence type="ECO:0000256" key="1">
    <source>
        <dbReference type="ARBA" id="ARBA00022630"/>
    </source>
</evidence>
<dbReference type="GO" id="GO:0005634">
    <property type="term" value="C:nucleus"/>
    <property type="evidence" value="ECO:0007669"/>
    <property type="project" value="TreeGrafter"/>
</dbReference>
<dbReference type="AlphaFoldDB" id="A0A8H7TS32"/>
<evidence type="ECO:0000259" key="4">
    <source>
        <dbReference type="PROSITE" id="PS50112"/>
    </source>
</evidence>
<dbReference type="PROSITE" id="PS50112">
    <property type="entry name" value="PAS"/>
    <property type="match status" value="1"/>
</dbReference>
<dbReference type="Pfam" id="PF13426">
    <property type="entry name" value="PAS_9"/>
    <property type="match status" value="1"/>
</dbReference>
<accession>A0A8H7TS32</accession>
<dbReference type="PANTHER" id="PTHR47429:SF7">
    <property type="entry name" value="GATA-FACTOR"/>
    <property type="match status" value="1"/>
</dbReference>
<feature type="domain" description="PAS" evidence="4">
    <location>
        <begin position="80"/>
        <end position="114"/>
    </location>
</feature>
<evidence type="ECO:0000256" key="2">
    <source>
        <dbReference type="ARBA" id="ARBA00022643"/>
    </source>
</evidence>